<feature type="compositionally biased region" description="Polar residues" evidence="2">
    <location>
        <begin position="1056"/>
        <end position="1070"/>
    </location>
</feature>
<dbReference type="SUPFAM" id="SSF52949">
    <property type="entry name" value="Macro domain-like"/>
    <property type="match status" value="1"/>
</dbReference>
<name>A0A8S2UN12_9BILA</name>
<accession>A0A8S2UN12</accession>
<keyword evidence="1" id="KW-0175">Coiled coil</keyword>
<dbReference type="PANTHER" id="PTHR35596">
    <property type="entry name" value="DUF2263 DOMAIN-CONTAINING PROTEIN"/>
    <property type="match status" value="1"/>
</dbReference>
<feature type="compositionally biased region" description="Basic and acidic residues" evidence="2">
    <location>
        <begin position="1116"/>
        <end position="1160"/>
    </location>
</feature>
<evidence type="ECO:0000256" key="2">
    <source>
        <dbReference type="SAM" id="MobiDB-lite"/>
    </source>
</evidence>
<reference evidence="3" key="1">
    <citation type="submission" date="2021-02" db="EMBL/GenBank/DDBJ databases">
        <authorList>
            <person name="Nowell W R."/>
        </authorList>
    </citation>
    <scope>NUCLEOTIDE SEQUENCE</scope>
</reference>
<feature type="non-terminal residue" evidence="3">
    <location>
        <position position="1386"/>
    </location>
</feature>
<evidence type="ECO:0000313" key="4">
    <source>
        <dbReference type="Proteomes" id="UP000681722"/>
    </source>
</evidence>
<organism evidence="3 4">
    <name type="scientific">Didymodactylos carnosus</name>
    <dbReference type="NCBI Taxonomy" id="1234261"/>
    <lineage>
        <taxon>Eukaryota</taxon>
        <taxon>Metazoa</taxon>
        <taxon>Spiralia</taxon>
        <taxon>Gnathifera</taxon>
        <taxon>Rotifera</taxon>
        <taxon>Eurotatoria</taxon>
        <taxon>Bdelloidea</taxon>
        <taxon>Philodinida</taxon>
        <taxon>Philodinidae</taxon>
        <taxon>Didymodactylos</taxon>
    </lineage>
</organism>
<feature type="region of interest" description="Disordered" evidence="2">
    <location>
        <begin position="1056"/>
        <end position="1248"/>
    </location>
</feature>
<feature type="compositionally biased region" description="Polar residues" evidence="2">
    <location>
        <begin position="1095"/>
        <end position="1105"/>
    </location>
</feature>
<protein>
    <submittedName>
        <fullName evidence="3">Uncharacterized protein</fullName>
    </submittedName>
</protein>
<feature type="compositionally biased region" description="Basic and acidic residues" evidence="2">
    <location>
        <begin position="1182"/>
        <end position="1203"/>
    </location>
</feature>
<feature type="compositionally biased region" description="Basic and acidic residues" evidence="2">
    <location>
        <begin position="1218"/>
        <end position="1228"/>
    </location>
</feature>
<comment type="caution">
    <text evidence="3">The sequence shown here is derived from an EMBL/GenBank/DDBJ whole genome shotgun (WGS) entry which is preliminary data.</text>
</comment>
<feature type="coiled-coil region" evidence="1">
    <location>
        <begin position="541"/>
        <end position="575"/>
    </location>
</feature>
<dbReference type="Gene3D" id="3.40.220.10">
    <property type="entry name" value="Leucine Aminopeptidase, subunit E, domain 1"/>
    <property type="match status" value="1"/>
</dbReference>
<dbReference type="PANTHER" id="PTHR35596:SF1">
    <property type="entry name" value="MICROBIAL-TYPE PARG CATALYTIC DOMAIN-CONTAINING PROTEIN"/>
    <property type="match status" value="1"/>
</dbReference>
<evidence type="ECO:0000313" key="3">
    <source>
        <dbReference type="EMBL" id="CAF4345783.1"/>
    </source>
</evidence>
<feature type="non-terminal residue" evidence="3">
    <location>
        <position position="1"/>
    </location>
</feature>
<dbReference type="InterPro" id="IPR043472">
    <property type="entry name" value="Macro_dom-like"/>
</dbReference>
<proteinExistence type="predicted"/>
<gene>
    <name evidence="3" type="ORF">SRO942_LOCUS36550</name>
</gene>
<dbReference type="Proteomes" id="UP000681722">
    <property type="component" value="Unassembled WGS sequence"/>
</dbReference>
<sequence length="1386" mass="160090">KIENLFAIAYKNGHDSLVLSALGCGAFHNPPEHIALIFYNVIEQYAGFFKEIIFAIIDDHNTKKLMNPEGNYIPFKRILDGEIVEPPSILKNRMMIGPYKISNINDNKLTIKDFKIGDIPLCPNAAKCEHIMDYKHSRVFLHPSICPYGTSCKHNTNEIKPDIEVNNLSDYVHLQFFVHRSECKHGGKCELANKNDQEHLNEYYHPEFCSAGGHCSITEDSHLLMYRHVSICDNGPNCDKNLKNSEQHCKLFRHCKMACTYFGNCIYFNDTNHLTKYEHPFNQPCPFTPYSCKQYIKLLQYNKRDLNEEENKIMYEKLKMHYIRYSHVCPWGRNCNETKNEHMRNTIHIPRIMCSDVDKCNKLLDDDHLNNFSHPNIRDIRLLCDYSINKCKDRNIEDHCVKYRHRSFEDPLGVAHYFALNKKTKINFTSNQNEITNRIKTYYKKTQIKIKPDILNWIRSLQPIHRCTHEIFESIIVHGHVMSRSYMNRLKDPKFAADAANEHNDIRRIVAHRSPNEQKVIKEYIYDIISKVYIDMKKDKSIQLTRNNSRIDDEINDIENEFNNKQEAMNYLKLKSKEMDIIRSRTIDIAHASITLNTNPLGIGYKPDQDLGTNKHVFSILGPHTGQYYGDIVIVFKHELMLHPDANFTVQAATTFNSGITHKFRPWLQNPGKQEERWKQFHSSKLHCSIEGYEYSAALELMATTGLEKKTIQVELEDIIKRWLIVDSHHVFEAHLPQLIPLNYIDHIYMPKNIFESLSPHVQQNTKHLFKNSLTITENVVSLTQGLGSIQLPDASRKDYQSFIIKQLLNRIENRILSLSDARVLSTLHSTTISIPPTSFKTQVTIPETISQYLSKITTKKNADDCIYIYFKALKGDFMIILTNDRIETDKTQQNLQCLICYVAPIPIDHDTDAYHYPDHWSYINNNPPSVHEIVLEKHEFKVGTNLFHQGCNTDDFISYCLEIKRNTGEVSLLHCGANSTYNHIPLNYTFSKSDIDLTSLEYIHLTAGSHIVAFQNVMIRHEQIDEFHTSYIVEYKSGNNHMNCTKLSPANPNCSQPNDDVDCSNSNTDKLNKDSNRTNLALGTKDGSDKEKCLTSSKNSVLNSNDDDDGCIKSNVDRSDKDSNRTSTHDVSENKFTHIPPRVKDLALDTKDGSNKEKCLTSSKNSVLNSNDDDDGCIKSNADRSDKDSNRTSTHDVSENKLTHIPPRVKDLALTNKDYDGSNKEKCLTSSKNSVLNSNDDDDDSNQQQHLLASKRFILVNTGDDNSNKQQRLIPCKDSINCSIQYSRPDSHNSRYSHPCRFSELCNLINNEEHSFRYTHIKNDIKQCKYGQKCIQIIDPIHRSQYRHIGLPEFLIPCKFRERCNDKSIQHNKKYFHGESVELPK</sequence>
<evidence type="ECO:0000256" key="1">
    <source>
        <dbReference type="SAM" id="Coils"/>
    </source>
</evidence>
<dbReference type="EMBL" id="CAJOBC010086580">
    <property type="protein sequence ID" value="CAF4345783.1"/>
    <property type="molecule type" value="Genomic_DNA"/>
</dbReference>
<feature type="compositionally biased region" description="Polar residues" evidence="2">
    <location>
        <begin position="1161"/>
        <end position="1171"/>
    </location>
</feature>